<protein>
    <recommendedName>
        <fullName evidence="2">Reverse transcriptase domain-containing protein</fullName>
    </recommendedName>
</protein>
<evidence type="ECO:0000313" key="1">
    <source>
        <dbReference type="EnsemblMetazoa" id="Aqu2.1.02613_001"/>
    </source>
</evidence>
<dbReference type="PANTHER" id="PTHR47331">
    <property type="entry name" value="PHD-TYPE DOMAIN-CONTAINING PROTEIN"/>
    <property type="match status" value="1"/>
</dbReference>
<dbReference type="SUPFAM" id="SSF56672">
    <property type="entry name" value="DNA/RNA polymerases"/>
    <property type="match status" value="1"/>
</dbReference>
<dbReference type="AlphaFoldDB" id="A0A1X7SKM0"/>
<evidence type="ECO:0008006" key="2">
    <source>
        <dbReference type="Google" id="ProtNLM"/>
    </source>
</evidence>
<dbReference type="InParanoid" id="A0A1X7SKM0"/>
<dbReference type="PANTHER" id="PTHR47331:SF5">
    <property type="entry name" value="RIBONUCLEASE H"/>
    <property type="match status" value="1"/>
</dbReference>
<accession>A0A1X7SKM0</accession>
<dbReference type="OMA" id="HTHYHIT"/>
<reference evidence="1" key="1">
    <citation type="submission" date="2017-05" db="UniProtKB">
        <authorList>
            <consortium name="EnsemblMetazoa"/>
        </authorList>
    </citation>
    <scope>IDENTIFICATION</scope>
</reference>
<name>A0A1X7SKM0_AMPQE</name>
<organism evidence="1">
    <name type="scientific">Amphimedon queenslandica</name>
    <name type="common">Sponge</name>
    <dbReference type="NCBI Taxonomy" id="400682"/>
    <lineage>
        <taxon>Eukaryota</taxon>
        <taxon>Metazoa</taxon>
        <taxon>Porifera</taxon>
        <taxon>Demospongiae</taxon>
        <taxon>Heteroscleromorpha</taxon>
        <taxon>Haplosclerida</taxon>
        <taxon>Niphatidae</taxon>
        <taxon>Amphimedon</taxon>
    </lineage>
</organism>
<proteinExistence type="predicted"/>
<dbReference type="InterPro" id="IPR043502">
    <property type="entry name" value="DNA/RNA_pol_sf"/>
</dbReference>
<sequence length="128" mass="14781">MVQIAKEDRDVLRFLSIKDLNDEKTEVVELKFTRVVFGVTPSPYLLNATIAEHLKHHAHTHYHITEKIKESIYVDDIVTGVNSAEKALEFYKKSKDLFKLGGFNLRKFLSNSDEVQSLIDETEKSSLW</sequence>
<dbReference type="EnsemblMetazoa" id="Aqu2.1.02613_001">
    <property type="protein sequence ID" value="Aqu2.1.02613_001"/>
    <property type="gene ID" value="Aqu2.1.02613"/>
</dbReference>